<evidence type="ECO:0000256" key="2">
    <source>
        <dbReference type="RuleBase" id="RU000461"/>
    </source>
</evidence>
<dbReference type="InterPro" id="IPR002397">
    <property type="entry name" value="Cyt_P450_B"/>
</dbReference>
<keyword evidence="2" id="KW-0479">Metal-binding</keyword>
<dbReference type="EMBL" id="JAEACQ010000091">
    <property type="protein sequence ID" value="MBL7625844.1"/>
    <property type="molecule type" value="Genomic_DNA"/>
</dbReference>
<dbReference type="GO" id="GO:0020037">
    <property type="term" value="F:heme binding"/>
    <property type="evidence" value="ECO:0007669"/>
    <property type="project" value="InterPro"/>
</dbReference>
<dbReference type="PROSITE" id="PS00086">
    <property type="entry name" value="CYTOCHROME_P450"/>
    <property type="match status" value="1"/>
</dbReference>
<reference evidence="3" key="1">
    <citation type="submission" date="2020-12" db="EMBL/GenBank/DDBJ databases">
        <title>Genomic characterization of non-nitrogen-fixing Frankia strains.</title>
        <authorList>
            <person name="Carlos-Shanley C."/>
            <person name="Guerra T."/>
            <person name="Hahn D."/>
        </authorList>
    </citation>
    <scope>NUCLEOTIDE SEQUENCE</scope>
    <source>
        <strain evidence="3">CN6</strain>
    </source>
</reference>
<accession>A0A937UJI9</accession>
<dbReference type="GO" id="GO:0005506">
    <property type="term" value="F:iron ion binding"/>
    <property type="evidence" value="ECO:0007669"/>
    <property type="project" value="InterPro"/>
</dbReference>
<dbReference type="Pfam" id="PF00067">
    <property type="entry name" value="p450"/>
    <property type="match status" value="1"/>
</dbReference>
<keyword evidence="4" id="KW-1185">Reference proteome</keyword>
<dbReference type="PANTHER" id="PTHR46696">
    <property type="entry name" value="P450, PUTATIVE (EUROFUNG)-RELATED"/>
    <property type="match status" value="1"/>
</dbReference>
<evidence type="ECO:0000313" key="3">
    <source>
        <dbReference type="EMBL" id="MBL7625844.1"/>
    </source>
</evidence>
<dbReference type="GO" id="GO:0006707">
    <property type="term" value="P:cholesterol catabolic process"/>
    <property type="evidence" value="ECO:0007669"/>
    <property type="project" value="TreeGrafter"/>
</dbReference>
<gene>
    <name evidence="3" type="ORF">I7412_01340</name>
</gene>
<keyword evidence="2" id="KW-0349">Heme</keyword>
<dbReference type="GO" id="GO:0036199">
    <property type="term" value="F:cholest-4-en-3-one 26-monooxygenase activity"/>
    <property type="evidence" value="ECO:0007669"/>
    <property type="project" value="TreeGrafter"/>
</dbReference>
<dbReference type="InterPro" id="IPR017972">
    <property type="entry name" value="Cyt_P450_CS"/>
</dbReference>
<proteinExistence type="inferred from homology"/>
<dbReference type="PRINTS" id="PR00385">
    <property type="entry name" value="P450"/>
</dbReference>
<dbReference type="PRINTS" id="PR00359">
    <property type="entry name" value="BP450"/>
</dbReference>
<dbReference type="InterPro" id="IPR036396">
    <property type="entry name" value="Cyt_P450_sf"/>
</dbReference>
<evidence type="ECO:0000313" key="4">
    <source>
        <dbReference type="Proteomes" id="UP000604475"/>
    </source>
</evidence>
<dbReference type="GO" id="GO:0008395">
    <property type="term" value="F:steroid hydroxylase activity"/>
    <property type="evidence" value="ECO:0007669"/>
    <property type="project" value="TreeGrafter"/>
</dbReference>
<dbReference type="PANTHER" id="PTHR46696:SF4">
    <property type="entry name" value="BIOTIN BIOSYNTHESIS CYTOCHROME P450"/>
    <property type="match status" value="1"/>
</dbReference>
<dbReference type="SUPFAM" id="SSF48264">
    <property type="entry name" value="Cytochrome P450"/>
    <property type="match status" value="1"/>
</dbReference>
<name>A0A937UJI9_9ACTN</name>
<dbReference type="Proteomes" id="UP000604475">
    <property type="component" value="Unassembled WGS sequence"/>
</dbReference>
<keyword evidence="2" id="KW-0560">Oxidoreductase</keyword>
<organism evidence="3 4">
    <name type="scientific">Frankia nepalensis</name>
    <dbReference type="NCBI Taxonomy" id="1836974"/>
    <lineage>
        <taxon>Bacteria</taxon>
        <taxon>Bacillati</taxon>
        <taxon>Actinomycetota</taxon>
        <taxon>Actinomycetes</taxon>
        <taxon>Frankiales</taxon>
        <taxon>Frankiaceae</taxon>
        <taxon>Frankia</taxon>
    </lineage>
</organism>
<keyword evidence="2" id="KW-0503">Monooxygenase</keyword>
<comment type="caution">
    <text evidence="3">The sequence shown here is derived from an EMBL/GenBank/DDBJ whole genome shotgun (WGS) entry which is preliminary data.</text>
</comment>
<keyword evidence="2" id="KW-0408">Iron</keyword>
<sequence length="424" mass="47238">MSGVEDVDFFTDSAVVANPYSYFDELRAQCPVRAVKHPGVIAVTGYDEAVEVYADSTAFSSCNAVSGPFPGLPVQADGDDISELIEQYRHQLPMSDLLVNLDEPAHHAQRALLRRLLTPSRLKTNEATMWRLADSYIDRFIETGTFEVMSDYAKPFSLLVIADLLGVPEDDREEFGAKLGAEKPAPGVGEDTQAVSNNPLEFLHERFTTYIEERRRRPRADVLTDLANVTYKGGSTPEVDVIVGLATFLFAAGQDTTARLITSAMWILAENPDIQQRLREDRKRIPVFLEETLRFESPTMSDFRLTRVTTTIAGQRIPAGTTVMIHPGAANRDPRKFTDPETFQLDRDNAVEHIAFGRGAHSCPGGPLARTEGRVSIERFLDRMTDIRVSETTHGPAPSRTYEYEPSFILRGLRGLQIDFTPVD</sequence>
<comment type="similarity">
    <text evidence="1 2">Belongs to the cytochrome P450 family.</text>
</comment>
<protein>
    <submittedName>
        <fullName evidence="3">Cytochrome P450</fullName>
    </submittedName>
</protein>
<dbReference type="AlphaFoldDB" id="A0A937UJI9"/>
<dbReference type="RefSeq" id="WP_203008504.1">
    <property type="nucleotide sequence ID" value="NZ_JADWYU010000356.1"/>
</dbReference>
<dbReference type="InterPro" id="IPR001128">
    <property type="entry name" value="Cyt_P450"/>
</dbReference>
<evidence type="ECO:0000256" key="1">
    <source>
        <dbReference type="ARBA" id="ARBA00010617"/>
    </source>
</evidence>
<dbReference type="Gene3D" id="1.10.630.10">
    <property type="entry name" value="Cytochrome P450"/>
    <property type="match status" value="1"/>
</dbReference>